<dbReference type="Gene3D" id="3.30.70.60">
    <property type="match status" value="1"/>
</dbReference>
<keyword evidence="3 4" id="KW-0648">Protein biosynthesis</keyword>
<dbReference type="Proteomes" id="UP000275846">
    <property type="component" value="Unassembled WGS sequence"/>
</dbReference>
<dbReference type="InterPro" id="IPR018940">
    <property type="entry name" value="EF-1_beta_acid_region_euk"/>
</dbReference>
<evidence type="ECO:0000256" key="3">
    <source>
        <dbReference type="ARBA" id="ARBA00022917"/>
    </source>
</evidence>
<dbReference type="GO" id="GO:0005853">
    <property type="term" value="C:eukaryotic translation elongation factor 1 complex"/>
    <property type="evidence" value="ECO:0007669"/>
    <property type="project" value="InterPro"/>
</dbReference>
<keyword evidence="8" id="KW-1185">Reference proteome</keyword>
<evidence type="ECO:0000313" key="7">
    <source>
        <dbReference type="EMBL" id="VDL93074.1"/>
    </source>
</evidence>
<dbReference type="SMART" id="SM00888">
    <property type="entry name" value="EF1_GNE"/>
    <property type="match status" value="1"/>
</dbReference>
<dbReference type="InterPro" id="IPR001326">
    <property type="entry name" value="Transl_elong_EF1B_B/D_CS"/>
</dbReference>
<dbReference type="CDD" id="cd00292">
    <property type="entry name" value="EF1B"/>
    <property type="match status" value="1"/>
</dbReference>
<dbReference type="GO" id="GO:0003746">
    <property type="term" value="F:translation elongation factor activity"/>
    <property type="evidence" value="ECO:0007669"/>
    <property type="project" value="UniProtKB-KW"/>
</dbReference>
<sequence>LTFSYQPSKADNVVFEALGKEPIDTYVCASRWYKHIKSFGDQRKKFPGQAKDISSYGPSGYPFTPNWPFSNSKLRCWTGCNLSGVSCFLSFIYLSLMTSYMLMPMLPSYLAPAEAAAPKDEDDDDIDFFGSEDEEEAEKRRAERVAAYNERKKDKKKETAKSIIILDIKPWDDETDMKAMEEAVRSIAADGLVWGTSKFVPVVHGIKKLQITCVIEDDKIDTQFLEDEISKFDDYVQSIDIAAFNKL</sequence>
<organism evidence="9">
    <name type="scientific">Schistocephalus solidus</name>
    <name type="common">Tapeworm</name>
    <dbReference type="NCBI Taxonomy" id="70667"/>
    <lineage>
        <taxon>Eukaryota</taxon>
        <taxon>Metazoa</taxon>
        <taxon>Spiralia</taxon>
        <taxon>Lophotrochozoa</taxon>
        <taxon>Platyhelminthes</taxon>
        <taxon>Cestoda</taxon>
        <taxon>Eucestoda</taxon>
        <taxon>Diphyllobothriidea</taxon>
        <taxon>Diphyllobothriidae</taxon>
        <taxon>Schistocephalus</taxon>
    </lineage>
</organism>
<gene>
    <name evidence="7" type="ORF">SSLN_LOCUS6689</name>
</gene>
<reference evidence="9" key="1">
    <citation type="submission" date="2016-06" db="UniProtKB">
        <authorList>
            <consortium name="WormBaseParasite"/>
        </authorList>
    </citation>
    <scope>IDENTIFICATION</scope>
</reference>
<dbReference type="AlphaFoldDB" id="A0A183SR41"/>
<dbReference type="Pfam" id="PF00736">
    <property type="entry name" value="EF1_GNE"/>
    <property type="match status" value="1"/>
</dbReference>
<evidence type="ECO:0000259" key="6">
    <source>
        <dbReference type="SMART" id="SM00888"/>
    </source>
</evidence>
<dbReference type="GO" id="GO:0005829">
    <property type="term" value="C:cytosol"/>
    <property type="evidence" value="ECO:0007669"/>
    <property type="project" value="TreeGrafter"/>
</dbReference>
<dbReference type="EMBL" id="UYSU01033807">
    <property type="protein sequence ID" value="VDL93074.1"/>
    <property type="molecule type" value="Genomic_DNA"/>
</dbReference>
<dbReference type="PANTHER" id="PTHR11595">
    <property type="entry name" value="EF-HAND AND COILED-COIL DOMAIN-CONTAINING FAMILY MEMBER"/>
    <property type="match status" value="1"/>
</dbReference>
<dbReference type="InterPro" id="IPR036219">
    <property type="entry name" value="eEF-1beta-like_sf"/>
</dbReference>
<dbReference type="SUPFAM" id="SSF54984">
    <property type="entry name" value="eEF-1beta-like"/>
    <property type="match status" value="1"/>
</dbReference>
<name>A0A183SR41_SCHSO</name>
<dbReference type="OrthoDB" id="331763at2759"/>
<reference evidence="7 8" key="2">
    <citation type="submission" date="2018-11" db="EMBL/GenBank/DDBJ databases">
        <authorList>
            <consortium name="Pathogen Informatics"/>
        </authorList>
    </citation>
    <scope>NUCLEOTIDE SEQUENCE [LARGE SCALE GENOMIC DNA]</scope>
    <source>
        <strain evidence="7 8">NST_G2</strain>
    </source>
</reference>
<evidence type="ECO:0000256" key="5">
    <source>
        <dbReference type="SAM" id="Phobius"/>
    </source>
</evidence>
<dbReference type="PANTHER" id="PTHR11595:SF21">
    <property type="entry name" value="ELONGATION FACTOR 1-BETA"/>
    <property type="match status" value="1"/>
</dbReference>
<dbReference type="PROSITE" id="PS00825">
    <property type="entry name" value="EF1BD_2"/>
    <property type="match status" value="1"/>
</dbReference>
<dbReference type="InterPro" id="IPR049720">
    <property type="entry name" value="EF1B_bsu/dsu"/>
</dbReference>
<protein>
    <submittedName>
        <fullName evidence="9">EF1_GNE domain-containing protein</fullName>
    </submittedName>
</protein>
<dbReference type="FunFam" id="3.30.70.60:FF:000001">
    <property type="entry name" value="Elongation factor 1-beta 1 like"/>
    <property type="match status" value="1"/>
</dbReference>
<dbReference type="InterPro" id="IPR014038">
    <property type="entry name" value="EF1B_bsu/dsu_GNE"/>
</dbReference>
<dbReference type="STRING" id="70667.A0A183SR41"/>
<comment type="similarity">
    <text evidence="1 4">Belongs to the EF-1-beta/EF-1-delta family.</text>
</comment>
<feature type="transmembrane region" description="Helical" evidence="5">
    <location>
        <begin position="82"/>
        <end position="103"/>
    </location>
</feature>
<keyword evidence="5" id="KW-0472">Membrane</keyword>
<evidence type="ECO:0000313" key="9">
    <source>
        <dbReference type="WBParaSite" id="SSLN_0000690101-mRNA-1"/>
    </source>
</evidence>
<keyword evidence="2 4" id="KW-0251">Elongation factor</keyword>
<keyword evidence="5" id="KW-0812">Transmembrane</keyword>
<dbReference type="WBParaSite" id="SSLN_0000690101-mRNA-1">
    <property type="protein sequence ID" value="SSLN_0000690101-mRNA-1"/>
    <property type="gene ID" value="SSLN_0000690101"/>
</dbReference>
<keyword evidence="5" id="KW-1133">Transmembrane helix</keyword>
<dbReference type="Pfam" id="PF10587">
    <property type="entry name" value="EF-1_beta_acid"/>
    <property type="match status" value="1"/>
</dbReference>
<evidence type="ECO:0000256" key="1">
    <source>
        <dbReference type="ARBA" id="ARBA00007411"/>
    </source>
</evidence>
<accession>A0A183SR41</accession>
<proteinExistence type="inferred from homology"/>
<evidence type="ECO:0000256" key="4">
    <source>
        <dbReference type="RuleBase" id="RU003791"/>
    </source>
</evidence>
<feature type="domain" description="Translation elongation factor EF1B beta/delta subunit guanine nucleotide exchange" evidence="6">
    <location>
        <begin position="161"/>
        <end position="247"/>
    </location>
</feature>
<dbReference type="GO" id="GO:0005085">
    <property type="term" value="F:guanyl-nucleotide exchange factor activity"/>
    <property type="evidence" value="ECO:0007669"/>
    <property type="project" value="TreeGrafter"/>
</dbReference>
<evidence type="ECO:0000313" key="8">
    <source>
        <dbReference type="Proteomes" id="UP000275846"/>
    </source>
</evidence>
<evidence type="ECO:0000256" key="2">
    <source>
        <dbReference type="ARBA" id="ARBA00022768"/>
    </source>
</evidence>
<dbReference type="InterPro" id="IPR014717">
    <property type="entry name" value="Transl_elong_EF1B/ribsomal_bS6"/>
</dbReference>